<evidence type="ECO:0000313" key="10">
    <source>
        <dbReference type="EMBL" id="CAD8895909.1"/>
    </source>
</evidence>
<dbReference type="PROSITE" id="PS51892">
    <property type="entry name" value="SUBTILASE"/>
    <property type="match status" value="1"/>
</dbReference>
<sequence length="882" mass="92882">MDDDIDSHGHGTHVAGTIVGKICDYDDDGGCAPSNGINADGVAPEAKVAVFDAYGTSKSFNAGDRYFLLETGRLANAYIHNASWGCKHCNYYTSNNIVEDRYHIENENYLLIMAGGNRGSNMRPKSVINNAKNVLTVCATNNSGYHAIGKRGKNYVAYFSGKGPSGDGRIKPDVCAPGHHVRSAGIGSGPTSRNCNSILSQGTSMAAPGAAGAALLIRQYFIEGWYPSGSKVPSDGFVPSGTLLKAVLVNSGQALLGTDNVYFVSVSSPYDTAQGFGRISLIHSLYLHGKSDAKLYVSDRVEMRSTSAPKEVSFILGECGAKHFSASLVYADKENASNSCLTCLVNRLDLTVEYNNTLYFPNGKDGPDEKNNVQRIRLEHEEGDIVTVRVSVANLVTEVQKYSLVVSGCFVDPTNVPSESPSKSSDPSESPSKSPAPSVSKSPSYLPSNWPSKIPTDMPSISPSLNPSITNVPSIAPSSRPSNDPSYAPSTLSPTESPSASPSLLPTTFPSVVPSTTSRPSVIPSSLPSISPSNNPSNSPSLLPSNLPSDFPTKVPSFVPSFAPSSSPSSGPSVSPSSFPTTSLTTTNPTVLPSFLPSDKPSFLPTNTPSLAPSNIPTNSTSSGPSGAPSFSPNTSPPSKNPTDSPSLLPSNLPSDFPTKVPSFVPSFAPSSSPSSGPSVSPSSFPTTSLTTTNPTVLPSFLPSDKPSFLPTNTPSLAPSNIPTNSPSSGPSEEPSFPPTNSPPSKNPTDSPSLLPSYLPSTFLISCSTKKDCKNLDSCMKHKCINRKCVSEKIKKCCLSDSDCDNEIACTIGICNTETRRCEFQNNCNDGNKCTKDICKKKMASVSSREKKGANARKKTIVAQKVSSVAVENARETTSVLE</sequence>
<dbReference type="PANTHER" id="PTHR43399:SF4">
    <property type="entry name" value="CELL WALL-ASSOCIATED PROTEASE"/>
    <property type="match status" value="1"/>
</dbReference>
<evidence type="ECO:0000256" key="1">
    <source>
        <dbReference type="ARBA" id="ARBA00011073"/>
    </source>
</evidence>
<protein>
    <recommendedName>
        <fullName evidence="6">subtilisin</fullName>
        <ecNumber evidence="6">3.4.21.62</ecNumber>
    </recommendedName>
</protein>
<name>A0A7S1FXM9_9STRA</name>
<comment type="caution">
    <text evidence="7">Lacks conserved residue(s) required for the propagation of feature annotation.</text>
</comment>
<evidence type="ECO:0000256" key="4">
    <source>
        <dbReference type="ARBA" id="ARBA00022825"/>
    </source>
</evidence>
<dbReference type="PROSITE" id="PS00138">
    <property type="entry name" value="SUBTILASE_SER"/>
    <property type="match status" value="1"/>
</dbReference>
<keyword evidence="4" id="KW-0720">Serine protease</keyword>
<dbReference type="PRINTS" id="PR00723">
    <property type="entry name" value="SUBTILISIN"/>
</dbReference>
<feature type="compositionally biased region" description="Pro residues" evidence="8">
    <location>
        <begin position="736"/>
        <end position="746"/>
    </location>
</feature>
<organism evidence="10">
    <name type="scientific">Corethron hystrix</name>
    <dbReference type="NCBI Taxonomy" id="216773"/>
    <lineage>
        <taxon>Eukaryota</taxon>
        <taxon>Sar</taxon>
        <taxon>Stramenopiles</taxon>
        <taxon>Ochrophyta</taxon>
        <taxon>Bacillariophyta</taxon>
        <taxon>Coscinodiscophyceae</taxon>
        <taxon>Corethrophycidae</taxon>
        <taxon>Corethrales</taxon>
        <taxon>Corethraceae</taxon>
        <taxon>Corethron</taxon>
    </lineage>
</organism>
<feature type="compositionally biased region" description="Low complexity" evidence="8">
    <location>
        <begin position="641"/>
        <end position="700"/>
    </location>
</feature>
<evidence type="ECO:0000256" key="6">
    <source>
        <dbReference type="ARBA" id="ARBA00023619"/>
    </source>
</evidence>
<evidence type="ECO:0000256" key="7">
    <source>
        <dbReference type="PROSITE-ProRule" id="PRU01240"/>
    </source>
</evidence>
<dbReference type="InterPro" id="IPR000209">
    <property type="entry name" value="Peptidase_S8/S53_dom"/>
</dbReference>
<feature type="compositionally biased region" description="Low complexity" evidence="8">
    <location>
        <begin position="726"/>
        <end position="735"/>
    </location>
</feature>
<feature type="compositionally biased region" description="Low complexity" evidence="8">
    <location>
        <begin position="417"/>
        <end position="444"/>
    </location>
</feature>
<feature type="region of interest" description="Disordered" evidence="8">
    <location>
        <begin position="415"/>
        <end position="753"/>
    </location>
</feature>
<feature type="compositionally biased region" description="Low complexity" evidence="8">
    <location>
        <begin position="612"/>
        <end position="634"/>
    </location>
</feature>
<comment type="similarity">
    <text evidence="1 7">Belongs to the peptidase S8 family.</text>
</comment>
<evidence type="ECO:0000259" key="9">
    <source>
        <dbReference type="Pfam" id="PF00082"/>
    </source>
</evidence>
<proteinExistence type="inferred from homology"/>
<dbReference type="CDD" id="cd04842">
    <property type="entry name" value="Peptidases_S8_Kp43_protease"/>
    <property type="match status" value="1"/>
</dbReference>
<feature type="compositionally biased region" description="Low complexity" evidence="8">
    <location>
        <begin position="489"/>
        <end position="594"/>
    </location>
</feature>
<dbReference type="SUPFAM" id="SSF49785">
    <property type="entry name" value="Galactose-binding domain-like"/>
    <property type="match status" value="1"/>
</dbReference>
<feature type="compositionally biased region" description="Polar residues" evidence="8">
    <location>
        <begin position="710"/>
        <end position="725"/>
    </location>
</feature>
<evidence type="ECO:0000256" key="5">
    <source>
        <dbReference type="ARBA" id="ARBA00023529"/>
    </source>
</evidence>
<dbReference type="SUPFAM" id="SSF52743">
    <property type="entry name" value="Subtilisin-like"/>
    <property type="match status" value="1"/>
</dbReference>
<gene>
    <name evidence="10" type="ORF">CHYS00102_LOCUS23123</name>
</gene>
<dbReference type="InterPro" id="IPR036852">
    <property type="entry name" value="Peptidase_S8/S53_dom_sf"/>
</dbReference>
<feature type="domain" description="Peptidase S8/S53" evidence="9">
    <location>
        <begin position="6"/>
        <end position="252"/>
    </location>
</feature>
<accession>A0A7S1FXM9</accession>
<dbReference type="Pfam" id="PF00082">
    <property type="entry name" value="Peptidase_S8"/>
    <property type="match status" value="1"/>
</dbReference>
<dbReference type="InterPro" id="IPR015500">
    <property type="entry name" value="Peptidase_S8_subtilisin-rel"/>
</dbReference>
<evidence type="ECO:0000256" key="8">
    <source>
        <dbReference type="SAM" id="MobiDB-lite"/>
    </source>
</evidence>
<dbReference type="InterPro" id="IPR022398">
    <property type="entry name" value="Peptidase_S8_His-AS"/>
</dbReference>
<dbReference type="EC" id="3.4.21.62" evidence="6"/>
<dbReference type="InterPro" id="IPR034058">
    <property type="entry name" value="TagA/B/C/D_pept_dom"/>
</dbReference>
<feature type="compositionally biased region" description="Polar residues" evidence="8">
    <location>
        <begin position="459"/>
        <end position="485"/>
    </location>
</feature>
<reference evidence="10" key="1">
    <citation type="submission" date="2021-01" db="EMBL/GenBank/DDBJ databases">
        <authorList>
            <person name="Corre E."/>
            <person name="Pelletier E."/>
            <person name="Niang G."/>
            <person name="Scheremetjew M."/>
            <person name="Finn R."/>
            <person name="Kale V."/>
            <person name="Holt S."/>
            <person name="Cochrane G."/>
            <person name="Meng A."/>
            <person name="Brown T."/>
            <person name="Cohen L."/>
        </authorList>
    </citation>
    <scope>NUCLEOTIDE SEQUENCE</scope>
    <source>
        <strain evidence="10">308</strain>
    </source>
</reference>
<dbReference type="GO" id="GO:0004252">
    <property type="term" value="F:serine-type endopeptidase activity"/>
    <property type="evidence" value="ECO:0007669"/>
    <property type="project" value="UniProtKB-EC"/>
</dbReference>
<keyword evidence="2" id="KW-0645">Protease</keyword>
<evidence type="ECO:0000256" key="3">
    <source>
        <dbReference type="ARBA" id="ARBA00022801"/>
    </source>
</evidence>
<comment type="catalytic activity">
    <reaction evidence="5">
        <text>Hydrolysis of proteins with broad specificity for peptide bonds, and a preference for a large uncharged residue in P1. Hydrolyzes peptide amides.</text>
        <dbReference type="EC" id="3.4.21.62"/>
    </reaction>
</comment>
<dbReference type="PROSITE" id="PS00137">
    <property type="entry name" value="SUBTILASE_HIS"/>
    <property type="match status" value="1"/>
</dbReference>
<dbReference type="InterPro" id="IPR008979">
    <property type="entry name" value="Galactose-bd-like_sf"/>
</dbReference>
<dbReference type="EMBL" id="HBFR01031884">
    <property type="protein sequence ID" value="CAD8895909.1"/>
    <property type="molecule type" value="Transcribed_RNA"/>
</dbReference>
<dbReference type="InterPro" id="IPR023828">
    <property type="entry name" value="Peptidase_S8_Ser-AS"/>
</dbReference>
<evidence type="ECO:0000256" key="2">
    <source>
        <dbReference type="ARBA" id="ARBA00022670"/>
    </source>
</evidence>
<dbReference type="AlphaFoldDB" id="A0A7S1FXM9"/>
<dbReference type="Gene3D" id="3.40.50.200">
    <property type="entry name" value="Peptidase S8/S53 domain"/>
    <property type="match status" value="1"/>
</dbReference>
<dbReference type="Gene3D" id="2.60.120.380">
    <property type="match status" value="1"/>
</dbReference>
<dbReference type="GO" id="GO:0006508">
    <property type="term" value="P:proteolysis"/>
    <property type="evidence" value="ECO:0007669"/>
    <property type="project" value="UniProtKB-KW"/>
</dbReference>
<keyword evidence="3" id="KW-0378">Hydrolase</keyword>
<dbReference type="PANTHER" id="PTHR43399">
    <property type="entry name" value="SUBTILISIN-RELATED"/>
    <property type="match status" value="1"/>
</dbReference>
<dbReference type="InterPro" id="IPR051048">
    <property type="entry name" value="Peptidase_S8/S53_subtilisin"/>
</dbReference>